<sequence>MRPRPGVDRAALEAAVAAQAAWYRERGAVDPEEFGHLPAPVAPQGAPELDDLVEACGQDAYRVQVLVLNQAFPPEWRSADHRSHLPDELAVRVRRWRRHREEVAAGGHREFLRAWHDHRTARETARAWGRLRELAEAAGERTNHWARRPELVELRERILAATPPVVPAAPRWGAVPSDDPGEDRSPFVAMVREWNRRVPGGQKVRVLLPAPLEQELAEAVGCDWLAEFLDWAQRAADEGRGLLLC</sequence>
<keyword evidence="2" id="KW-1185">Reference proteome</keyword>
<evidence type="ECO:0000313" key="1">
    <source>
        <dbReference type="EMBL" id="MBA8953319.1"/>
    </source>
</evidence>
<name>A0A7W3LS95_ACTNM</name>
<reference evidence="1 2" key="1">
    <citation type="submission" date="2020-08" db="EMBL/GenBank/DDBJ databases">
        <title>Genomic Encyclopedia of Type Strains, Phase IV (KMG-IV): sequencing the most valuable type-strain genomes for metagenomic binning, comparative biology and taxonomic classification.</title>
        <authorList>
            <person name="Goeker M."/>
        </authorList>
    </citation>
    <scope>NUCLEOTIDE SEQUENCE [LARGE SCALE GENOMIC DNA]</scope>
    <source>
        <strain evidence="1 2">DSM 44197</strain>
    </source>
</reference>
<protein>
    <submittedName>
        <fullName evidence="1">Uncharacterized protein</fullName>
    </submittedName>
</protein>
<dbReference type="Proteomes" id="UP000572680">
    <property type="component" value="Unassembled WGS sequence"/>
</dbReference>
<evidence type="ECO:0000313" key="2">
    <source>
        <dbReference type="Proteomes" id="UP000572680"/>
    </source>
</evidence>
<organism evidence="1 2">
    <name type="scientific">Actinomadura namibiensis</name>
    <dbReference type="NCBI Taxonomy" id="182080"/>
    <lineage>
        <taxon>Bacteria</taxon>
        <taxon>Bacillati</taxon>
        <taxon>Actinomycetota</taxon>
        <taxon>Actinomycetes</taxon>
        <taxon>Streptosporangiales</taxon>
        <taxon>Thermomonosporaceae</taxon>
        <taxon>Actinomadura</taxon>
    </lineage>
</organism>
<dbReference type="AlphaFoldDB" id="A0A7W3LS95"/>
<comment type="caution">
    <text evidence="1">The sequence shown here is derived from an EMBL/GenBank/DDBJ whole genome shotgun (WGS) entry which is preliminary data.</text>
</comment>
<accession>A0A7W3LS95</accession>
<proteinExistence type="predicted"/>
<dbReference type="RefSeq" id="WP_182845497.1">
    <property type="nucleotide sequence ID" value="NZ_BAAALP010000001.1"/>
</dbReference>
<gene>
    <name evidence="1" type="ORF">HNR61_004969</name>
</gene>
<dbReference type="EMBL" id="JACJIA010000006">
    <property type="protein sequence ID" value="MBA8953319.1"/>
    <property type="molecule type" value="Genomic_DNA"/>
</dbReference>